<feature type="transmembrane region" description="Helical" evidence="1">
    <location>
        <begin position="388"/>
        <end position="405"/>
    </location>
</feature>
<evidence type="ECO:0000313" key="2">
    <source>
        <dbReference type="EMBL" id="GAA4356148.1"/>
    </source>
</evidence>
<sequence length="557" mass="61067">MPFAKLLRTVLLPLGLSLGTVLGLGCFFETNDDQHLAWLFRGLTAAEPVRAVPLYFHGLGYLLSQLYAAVPALPWYGLLLAALLALATVLVFAVLDRLLRPHLRSPALVLTLTVFFLLAWLEHWLWFSHLRVALLLAGAAVLFAAQRPGRRGVLGCCLLMLLAWAIRPSAAVLALLAAAPGAVLLAGSWRQARPVLLGAAAALGAATLALSLTQSPATARFRAIDSSLAAVVDYDLRRPSPRTPADSLLVQAVDEWMLGDSTLVSEAGSRRAYVFDIGRYLTRVLPAKLGSRLPLLLRDYFAVLLLIALLGWGASRRQPLRQPVRGLQLGWVCLLLSLATVLKLPPRLALPLLDCWLLANLAACLPAAENLHRAAGHPGSSILLPGRQLRLLLVGVALLCLLYGAKTWHRHQMLRQERSRHEQALADIARRSSRHIRVLAGADDLLKSLSPFQNYSLGPGPVLWLTGWPSHDPSQARLYYRLTGYSGQADALRVLATRQHADVVWILTHQPARWLQRRLNARLPGEPPAARPAVALEPGLILKADTTLRLYNIRWVR</sequence>
<gene>
    <name evidence="2" type="ORF">GCM10023185_19680</name>
</gene>
<feature type="transmembrane region" description="Helical" evidence="1">
    <location>
        <begin position="102"/>
        <end position="120"/>
    </location>
</feature>
<feature type="transmembrane region" description="Helical" evidence="1">
    <location>
        <begin position="326"/>
        <end position="342"/>
    </location>
</feature>
<proteinExistence type="predicted"/>
<dbReference type="PROSITE" id="PS51257">
    <property type="entry name" value="PROKAR_LIPOPROTEIN"/>
    <property type="match status" value="1"/>
</dbReference>
<feature type="transmembrane region" description="Helical" evidence="1">
    <location>
        <begin position="295"/>
        <end position="314"/>
    </location>
</feature>
<keyword evidence="3" id="KW-1185">Reference proteome</keyword>
<evidence type="ECO:0000256" key="1">
    <source>
        <dbReference type="SAM" id="Phobius"/>
    </source>
</evidence>
<accession>A0ABP8IDG1</accession>
<keyword evidence="1" id="KW-0472">Membrane</keyword>
<organism evidence="2 3">
    <name type="scientific">Hymenobacter saemangeumensis</name>
    <dbReference type="NCBI Taxonomy" id="1084522"/>
    <lineage>
        <taxon>Bacteria</taxon>
        <taxon>Pseudomonadati</taxon>
        <taxon>Bacteroidota</taxon>
        <taxon>Cytophagia</taxon>
        <taxon>Cytophagales</taxon>
        <taxon>Hymenobacteraceae</taxon>
        <taxon>Hymenobacter</taxon>
    </lineage>
</organism>
<feature type="transmembrane region" description="Helical" evidence="1">
    <location>
        <begin position="157"/>
        <end position="183"/>
    </location>
</feature>
<feature type="transmembrane region" description="Helical" evidence="1">
    <location>
        <begin position="195"/>
        <end position="212"/>
    </location>
</feature>
<evidence type="ECO:0008006" key="4">
    <source>
        <dbReference type="Google" id="ProtNLM"/>
    </source>
</evidence>
<dbReference type="Proteomes" id="UP001501153">
    <property type="component" value="Unassembled WGS sequence"/>
</dbReference>
<reference evidence="3" key="1">
    <citation type="journal article" date="2019" name="Int. J. Syst. Evol. Microbiol.">
        <title>The Global Catalogue of Microorganisms (GCM) 10K type strain sequencing project: providing services to taxonomists for standard genome sequencing and annotation.</title>
        <authorList>
            <consortium name="The Broad Institute Genomics Platform"/>
            <consortium name="The Broad Institute Genome Sequencing Center for Infectious Disease"/>
            <person name="Wu L."/>
            <person name="Ma J."/>
        </authorList>
    </citation>
    <scope>NUCLEOTIDE SEQUENCE [LARGE SCALE GENOMIC DNA]</scope>
    <source>
        <strain evidence="3">JCM 17923</strain>
    </source>
</reference>
<evidence type="ECO:0000313" key="3">
    <source>
        <dbReference type="Proteomes" id="UP001501153"/>
    </source>
</evidence>
<comment type="caution">
    <text evidence="2">The sequence shown here is derived from an EMBL/GenBank/DDBJ whole genome shotgun (WGS) entry which is preliminary data.</text>
</comment>
<dbReference type="EMBL" id="BAABGZ010000019">
    <property type="protein sequence ID" value="GAA4356148.1"/>
    <property type="molecule type" value="Genomic_DNA"/>
</dbReference>
<keyword evidence="1" id="KW-0812">Transmembrane</keyword>
<protein>
    <recommendedName>
        <fullName evidence="4">Glycosyltransferase RgtA/B/C/D-like domain-containing protein</fullName>
    </recommendedName>
</protein>
<name>A0ABP8IDG1_9BACT</name>
<dbReference type="RefSeq" id="WP_345235860.1">
    <property type="nucleotide sequence ID" value="NZ_BAABGZ010000019.1"/>
</dbReference>
<feature type="transmembrane region" description="Helical" evidence="1">
    <location>
        <begin position="126"/>
        <end position="145"/>
    </location>
</feature>
<feature type="transmembrane region" description="Helical" evidence="1">
    <location>
        <begin position="73"/>
        <end position="95"/>
    </location>
</feature>
<keyword evidence="1" id="KW-1133">Transmembrane helix</keyword>